<evidence type="ECO:0000313" key="2">
    <source>
        <dbReference type="EMBL" id="MDR7354899.1"/>
    </source>
</evidence>
<evidence type="ECO:0000313" key="3">
    <source>
        <dbReference type="Proteomes" id="UP001183619"/>
    </source>
</evidence>
<dbReference type="Proteomes" id="UP001183619">
    <property type="component" value="Unassembled WGS sequence"/>
</dbReference>
<keyword evidence="3" id="KW-1185">Reference proteome</keyword>
<feature type="transmembrane region" description="Helical" evidence="1">
    <location>
        <begin position="38"/>
        <end position="60"/>
    </location>
</feature>
<evidence type="ECO:0000256" key="1">
    <source>
        <dbReference type="SAM" id="Phobius"/>
    </source>
</evidence>
<proteinExistence type="predicted"/>
<keyword evidence="1" id="KW-1133">Transmembrane helix</keyword>
<organism evidence="2 3">
    <name type="scientific">Corynebacterium felinum</name>
    <dbReference type="NCBI Taxonomy" id="131318"/>
    <lineage>
        <taxon>Bacteria</taxon>
        <taxon>Bacillati</taxon>
        <taxon>Actinomycetota</taxon>
        <taxon>Actinomycetes</taxon>
        <taxon>Mycobacteriales</taxon>
        <taxon>Corynebacteriaceae</taxon>
        <taxon>Corynebacterium</taxon>
    </lineage>
</organism>
<sequence>MVFSQRVGVRLSAVSRTDAPCSLTPCARSGEGGFLLQVHIVAVVLIDTINTVFFFVFLVVKGLYAHS</sequence>
<reference evidence="2 3" key="1">
    <citation type="submission" date="2023-07" db="EMBL/GenBank/DDBJ databases">
        <title>Sequencing the genomes of 1000 actinobacteria strains.</title>
        <authorList>
            <person name="Klenk H.-P."/>
        </authorList>
    </citation>
    <scope>NUCLEOTIDE SEQUENCE [LARGE SCALE GENOMIC DNA]</scope>
    <source>
        <strain evidence="2 3">DSM 44508</strain>
    </source>
</reference>
<accession>A0ABU2BA86</accession>
<dbReference type="EMBL" id="JAVDYF010000001">
    <property type="protein sequence ID" value="MDR7354899.1"/>
    <property type="molecule type" value="Genomic_DNA"/>
</dbReference>
<gene>
    <name evidence="2" type="ORF">J2S37_001437</name>
</gene>
<protein>
    <submittedName>
        <fullName evidence="2">Uncharacterized protein</fullName>
    </submittedName>
</protein>
<keyword evidence="1" id="KW-0812">Transmembrane</keyword>
<comment type="caution">
    <text evidence="2">The sequence shown here is derived from an EMBL/GenBank/DDBJ whole genome shotgun (WGS) entry which is preliminary data.</text>
</comment>
<keyword evidence="1" id="KW-0472">Membrane</keyword>
<name>A0ABU2BA86_9CORY</name>